<feature type="compositionally biased region" description="Basic and acidic residues" evidence="1">
    <location>
        <begin position="52"/>
        <end position="61"/>
    </location>
</feature>
<feature type="region of interest" description="Disordered" evidence="1">
    <location>
        <begin position="52"/>
        <end position="85"/>
    </location>
</feature>
<name>A0ABR5LHI5_9MYCO</name>
<evidence type="ECO:0000256" key="1">
    <source>
        <dbReference type="SAM" id="MobiDB-lite"/>
    </source>
</evidence>
<dbReference type="Proteomes" id="UP000037962">
    <property type="component" value="Unassembled WGS sequence"/>
</dbReference>
<sequence length="85" mass="8913">QPLAGVDEHGHAIPLEYQGAPVPQRMNKLGSAGAPGTGSFLFADPTDEQHALAEAEHEAHHKSLLALKEYQDGEPATNGSNGHGH</sequence>
<evidence type="ECO:0008006" key="4">
    <source>
        <dbReference type="Google" id="ProtNLM"/>
    </source>
</evidence>
<comment type="caution">
    <text evidence="2">The sequence shown here is derived from an EMBL/GenBank/DDBJ whole genome shotgun (WGS) entry which is preliminary data.</text>
</comment>
<gene>
    <name evidence="2" type="ORF">AN912_30430</name>
</gene>
<evidence type="ECO:0000313" key="3">
    <source>
        <dbReference type="Proteomes" id="UP000037962"/>
    </source>
</evidence>
<feature type="non-terminal residue" evidence="2">
    <location>
        <position position="1"/>
    </location>
</feature>
<organism evidence="2 3">
    <name type="scientific">Mycobacteroides immunogenum</name>
    <dbReference type="NCBI Taxonomy" id="83262"/>
    <lineage>
        <taxon>Bacteria</taxon>
        <taxon>Bacillati</taxon>
        <taxon>Actinomycetota</taxon>
        <taxon>Actinomycetes</taxon>
        <taxon>Mycobacteriales</taxon>
        <taxon>Mycobacteriaceae</taxon>
        <taxon>Mycobacteroides</taxon>
    </lineage>
</organism>
<keyword evidence="3" id="KW-1185">Reference proteome</keyword>
<proteinExistence type="predicted"/>
<protein>
    <recommendedName>
        <fullName evidence="4">Ubiquinol-cytochrome c reductase cytochrome b subunit</fullName>
    </recommendedName>
</protein>
<evidence type="ECO:0000313" key="2">
    <source>
        <dbReference type="EMBL" id="KPG18973.1"/>
    </source>
</evidence>
<dbReference type="EMBL" id="LJFS01000093">
    <property type="protein sequence ID" value="KPG18973.1"/>
    <property type="molecule type" value="Genomic_DNA"/>
</dbReference>
<accession>A0ABR5LHI5</accession>
<reference evidence="2 3" key="1">
    <citation type="submission" date="2015-09" db="EMBL/GenBank/DDBJ databases">
        <title>Genome Sequences of Mycobacterium immunogenum Isolates, Recuperated from a Chloraminated Drinking Water Distribution System Simulator Subjected to Episodes of Nitrification.</title>
        <authorList>
            <person name="Gomez-Alvarez V."/>
            <person name="Revetta R.P."/>
        </authorList>
    </citation>
    <scope>NUCLEOTIDE SEQUENCE [LARGE SCALE GENOMIC DNA]</scope>
    <source>
        <strain evidence="2 3">H076</strain>
    </source>
</reference>